<dbReference type="Pfam" id="PF08797">
    <property type="entry name" value="HIRAN"/>
    <property type="match status" value="1"/>
</dbReference>
<sequence>MSNIQKPNTDIADFVGFIQKGGKIKPFVKDIKLITTKVAGLDYIENIDEIFSQIQIEDKLDLFRESDNEYDYRAIIVKYHGEKIGYVPRNENHVLSNLMDGGKLLYGVVVDFGEDEPYKGYKYRFLKFKIFLKEEF</sequence>
<evidence type="ECO:0000256" key="1">
    <source>
        <dbReference type="ARBA" id="ARBA00022723"/>
    </source>
</evidence>
<dbReference type="GO" id="GO:0003676">
    <property type="term" value="F:nucleic acid binding"/>
    <property type="evidence" value="ECO:0007669"/>
    <property type="project" value="InterPro"/>
</dbReference>
<keyword evidence="4" id="KW-0540">Nuclease</keyword>
<dbReference type="AlphaFoldDB" id="A0A8T3VTD9"/>
<accession>A0A8T3VTD9</accession>
<evidence type="ECO:0000256" key="2">
    <source>
        <dbReference type="ARBA" id="ARBA00022801"/>
    </source>
</evidence>
<proteinExistence type="predicted"/>
<keyword evidence="2" id="KW-0378">Hydrolase</keyword>
<dbReference type="GO" id="GO:0016818">
    <property type="term" value="F:hydrolase activity, acting on acid anhydrides, in phosphorus-containing anhydrides"/>
    <property type="evidence" value="ECO:0007669"/>
    <property type="project" value="InterPro"/>
</dbReference>
<dbReference type="InterPro" id="IPR014905">
    <property type="entry name" value="HIRAN"/>
</dbReference>
<dbReference type="GO" id="GO:0004519">
    <property type="term" value="F:endonuclease activity"/>
    <property type="evidence" value="ECO:0007669"/>
    <property type="project" value="UniProtKB-KW"/>
</dbReference>
<keyword evidence="1" id="KW-0479">Metal-binding</keyword>
<keyword evidence="4" id="KW-0255">Endonuclease</keyword>
<feature type="domain" description="HIRAN" evidence="3">
    <location>
        <begin position="31"/>
        <end position="132"/>
    </location>
</feature>
<evidence type="ECO:0000259" key="3">
    <source>
        <dbReference type="SMART" id="SM00910"/>
    </source>
</evidence>
<comment type="caution">
    <text evidence="4">The sequence shown here is derived from an EMBL/GenBank/DDBJ whole genome shotgun (WGS) entry which is preliminary data.</text>
</comment>
<dbReference type="Proteomes" id="UP000713479">
    <property type="component" value="Unassembled WGS sequence"/>
</dbReference>
<protein>
    <submittedName>
        <fullName evidence="4">Restriction endonuclease</fullName>
    </submittedName>
</protein>
<dbReference type="GO" id="GO:0008270">
    <property type="term" value="F:zinc ion binding"/>
    <property type="evidence" value="ECO:0007669"/>
    <property type="project" value="InterPro"/>
</dbReference>
<evidence type="ECO:0000313" key="4">
    <source>
        <dbReference type="EMBL" id="MBE6511316.1"/>
    </source>
</evidence>
<name>A0A8T3VTD9_9EURY</name>
<dbReference type="Gene3D" id="3.30.70.2330">
    <property type="match status" value="1"/>
</dbReference>
<gene>
    <name evidence="4" type="ORF">E7Z74_08710</name>
</gene>
<evidence type="ECO:0000313" key="5">
    <source>
        <dbReference type="Proteomes" id="UP000713479"/>
    </source>
</evidence>
<dbReference type="EMBL" id="SUTF01000012">
    <property type="protein sequence ID" value="MBE6511316.1"/>
    <property type="molecule type" value="Genomic_DNA"/>
</dbReference>
<reference evidence="4" key="1">
    <citation type="submission" date="2019-04" db="EMBL/GenBank/DDBJ databases">
        <title>Evolution of Biomass-Degrading Anaerobic Consortia Revealed by Metagenomics.</title>
        <authorList>
            <person name="Peng X."/>
        </authorList>
    </citation>
    <scope>NUCLEOTIDE SEQUENCE</scope>
    <source>
        <strain evidence="4">SIG13</strain>
    </source>
</reference>
<organism evidence="4 5">
    <name type="scientific">Methanobrevibacter millerae</name>
    <dbReference type="NCBI Taxonomy" id="230361"/>
    <lineage>
        <taxon>Archaea</taxon>
        <taxon>Methanobacteriati</taxon>
        <taxon>Methanobacteriota</taxon>
        <taxon>Methanomada group</taxon>
        <taxon>Methanobacteria</taxon>
        <taxon>Methanobacteriales</taxon>
        <taxon>Methanobacteriaceae</taxon>
        <taxon>Methanobrevibacter</taxon>
    </lineage>
</organism>
<dbReference type="SMART" id="SM00910">
    <property type="entry name" value="HIRAN"/>
    <property type="match status" value="1"/>
</dbReference>